<organism evidence="1 2">
    <name type="scientific">Nicrophorus vespilloides</name>
    <name type="common">Boreal carrion beetle</name>
    <dbReference type="NCBI Taxonomy" id="110193"/>
    <lineage>
        <taxon>Eukaryota</taxon>
        <taxon>Metazoa</taxon>
        <taxon>Ecdysozoa</taxon>
        <taxon>Arthropoda</taxon>
        <taxon>Hexapoda</taxon>
        <taxon>Insecta</taxon>
        <taxon>Pterygota</taxon>
        <taxon>Neoptera</taxon>
        <taxon>Endopterygota</taxon>
        <taxon>Coleoptera</taxon>
        <taxon>Polyphaga</taxon>
        <taxon>Staphyliniformia</taxon>
        <taxon>Silphidae</taxon>
        <taxon>Nicrophorinae</taxon>
        <taxon>Nicrophorus</taxon>
    </lineage>
</organism>
<evidence type="ECO:0000313" key="2">
    <source>
        <dbReference type="RefSeq" id="XP_017786639.1"/>
    </source>
</evidence>
<dbReference type="InterPro" id="IPR043138">
    <property type="entry name" value="GGT_lsub"/>
</dbReference>
<accession>A0ABM1NII9</accession>
<dbReference type="SUPFAM" id="SSF56235">
    <property type="entry name" value="N-terminal nucleophile aminohydrolases (Ntn hydrolases)"/>
    <property type="match status" value="1"/>
</dbReference>
<dbReference type="Gene3D" id="3.60.20.40">
    <property type="match status" value="1"/>
</dbReference>
<dbReference type="InterPro" id="IPR029055">
    <property type="entry name" value="Ntn_hydrolases_N"/>
</dbReference>
<dbReference type="Pfam" id="PF01019">
    <property type="entry name" value="G_glu_transpept"/>
    <property type="match status" value="2"/>
</dbReference>
<dbReference type="PANTHER" id="PTHR11686">
    <property type="entry name" value="GAMMA GLUTAMYL TRANSPEPTIDASE"/>
    <property type="match status" value="1"/>
</dbReference>
<proteinExistence type="predicted"/>
<evidence type="ECO:0000313" key="1">
    <source>
        <dbReference type="Proteomes" id="UP000695000"/>
    </source>
</evidence>
<dbReference type="RefSeq" id="XP_017786639.1">
    <property type="nucleotide sequence ID" value="XM_017931150.1"/>
</dbReference>
<dbReference type="InterPro" id="IPR043137">
    <property type="entry name" value="GGT_ssub_C"/>
</dbReference>
<protein>
    <submittedName>
        <fullName evidence="2">Gamma-glutamyltransferase 7-like</fullName>
    </submittedName>
</protein>
<dbReference type="PRINTS" id="PR01210">
    <property type="entry name" value="GGTRANSPTASE"/>
</dbReference>
<gene>
    <name evidence="2" type="primary">LOC108569561</name>
</gene>
<dbReference type="GeneID" id="108569561"/>
<keyword evidence="1" id="KW-1185">Reference proteome</keyword>
<dbReference type="PANTHER" id="PTHR11686:SF9">
    <property type="entry name" value="RE13973P"/>
    <property type="match status" value="1"/>
</dbReference>
<dbReference type="Gene3D" id="1.10.246.130">
    <property type="match status" value="1"/>
</dbReference>
<dbReference type="Proteomes" id="UP000695000">
    <property type="component" value="Unplaced"/>
</dbReference>
<reference evidence="2" key="1">
    <citation type="submission" date="2025-08" db="UniProtKB">
        <authorList>
            <consortium name="RefSeq"/>
        </authorList>
    </citation>
    <scope>IDENTIFICATION</scope>
    <source>
        <tissue evidence="2">Whole Larva</tissue>
    </source>
</reference>
<dbReference type="InterPro" id="IPR000101">
    <property type="entry name" value="GGT_peptidase"/>
</dbReference>
<name>A0ABM1NII9_NICVS</name>
<sequence length="477" mass="52537">MADMDDSPGETREDIPLKTGTKNGNLCSCCEDCFGSAKCLSFGIISSFITFALLFQIYNGDYQVVPHGSVASDSRECSEIGSSILKQGGNAADAAIATAFCLAVVNPHVTGLDSEGQFMFYGHKSKLLPDVIDFRQNPNNRINEPLPRMVIGLAYIHQQYSLLSWKQLIQPSVDLAKKGFLVPKALVSAIKKANIQNLFSNLEPGQIITMIKLSETLQNIADIPEEDLISFITLENTPLKTVSLSGRFQDYNVYVPNSPSIGPDLLKILQMIDQHNFTTLDTVKPEYYYRLAEITKEIYTERNITTNFHEGTSSNVAVIDKDDNYVSLVTGLYQAFGSQEINSEGYIMDVRARGTTQCSRVPLIITDADFICGRRMVLGSSNIASASQIVPALLIAAQNATVGIEFPRFNLLPDGTIGFEDEHTPLFNDEVIQYLETLGHPVHMKFPYSSCNIVEKVGDNLNSHSDSRGGGIASRFR</sequence>